<keyword evidence="6 8" id="KW-0408">Iron</keyword>
<dbReference type="Gene3D" id="1.10.630.10">
    <property type="entry name" value="Cytochrome P450"/>
    <property type="match status" value="1"/>
</dbReference>
<dbReference type="PRINTS" id="PR00385">
    <property type="entry name" value="P450"/>
</dbReference>
<evidence type="ECO:0000256" key="2">
    <source>
        <dbReference type="ARBA" id="ARBA00010617"/>
    </source>
</evidence>
<dbReference type="PANTHER" id="PTHR24279">
    <property type="entry name" value="CYTOCHROME P450"/>
    <property type="match status" value="1"/>
</dbReference>
<name>A0A068F785_CALSG</name>
<dbReference type="AlphaFoldDB" id="A0A068F785"/>
<proteinExistence type="evidence at transcript level"/>
<evidence type="ECO:0000256" key="8">
    <source>
        <dbReference type="PIRSR" id="PIRSR602401-1"/>
    </source>
</evidence>
<dbReference type="GO" id="GO:0005506">
    <property type="term" value="F:iron ion binding"/>
    <property type="evidence" value="ECO:0007669"/>
    <property type="project" value="InterPro"/>
</dbReference>
<dbReference type="PROSITE" id="PS00086">
    <property type="entry name" value="CYTOCHROME_P450"/>
    <property type="match status" value="1"/>
</dbReference>
<evidence type="ECO:0000256" key="4">
    <source>
        <dbReference type="ARBA" id="ARBA00022723"/>
    </source>
</evidence>
<feature type="binding site" description="axial binding residue" evidence="8">
    <location>
        <position position="449"/>
    </location>
    <ligand>
        <name>heme</name>
        <dbReference type="ChEBI" id="CHEBI:30413"/>
    </ligand>
    <ligandPart>
        <name>Fe</name>
        <dbReference type="ChEBI" id="CHEBI:18248"/>
    </ligandPart>
</feature>
<keyword evidence="4 8" id="KW-0479">Metal-binding</keyword>
<dbReference type="GO" id="GO:0016705">
    <property type="term" value="F:oxidoreductase activity, acting on paired donors, with incorporation or reduction of molecular oxygen"/>
    <property type="evidence" value="ECO:0007669"/>
    <property type="project" value="InterPro"/>
</dbReference>
<keyword evidence="7 9" id="KW-0503">Monooxygenase</keyword>
<dbReference type="SUPFAM" id="SSF48264">
    <property type="entry name" value="Cytochrome P450"/>
    <property type="match status" value="1"/>
</dbReference>
<dbReference type="InterPro" id="IPR001128">
    <property type="entry name" value="Cyt_P450"/>
</dbReference>
<dbReference type="InterPro" id="IPR002401">
    <property type="entry name" value="Cyt_P450_E_grp-I"/>
</dbReference>
<gene>
    <name evidence="10" type="primary">Cyp92</name>
</gene>
<dbReference type="EMBL" id="KJ702305">
    <property type="protein sequence ID" value="AID61459.1"/>
    <property type="molecule type" value="mRNA"/>
</dbReference>
<comment type="similarity">
    <text evidence="2 9">Belongs to the cytochrome P450 family.</text>
</comment>
<dbReference type="PANTHER" id="PTHR24279:SF120">
    <property type="entry name" value="CYTOCHROME P450"/>
    <property type="match status" value="1"/>
</dbReference>
<organism evidence="10">
    <name type="scientific">Calliphora stygia</name>
    <name type="common">Common brown blowfly</name>
    <dbReference type="NCBI Taxonomy" id="145453"/>
    <lineage>
        <taxon>Eukaryota</taxon>
        <taxon>Metazoa</taxon>
        <taxon>Ecdysozoa</taxon>
        <taxon>Arthropoda</taxon>
        <taxon>Hexapoda</taxon>
        <taxon>Insecta</taxon>
        <taxon>Pterygota</taxon>
        <taxon>Neoptera</taxon>
        <taxon>Endopterygota</taxon>
        <taxon>Diptera</taxon>
        <taxon>Brachycera</taxon>
        <taxon>Muscomorpha</taxon>
        <taxon>Oestroidea</taxon>
        <taxon>Calliphoridae</taxon>
        <taxon>Calliphorinae</taxon>
        <taxon>Calliphora</taxon>
    </lineage>
</organism>
<accession>A0A068F785</accession>
<evidence type="ECO:0000256" key="1">
    <source>
        <dbReference type="ARBA" id="ARBA00001971"/>
    </source>
</evidence>
<dbReference type="GO" id="GO:0020037">
    <property type="term" value="F:heme binding"/>
    <property type="evidence" value="ECO:0007669"/>
    <property type="project" value="InterPro"/>
</dbReference>
<dbReference type="FunFam" id="1.10.630.10:FF:000006">
    <property type="entry name" value="Cytochrome P450 302a1, mitochondrial"/>
    <property type="match status" value="1"/>
</dbReference>
<dbReference type="InterPro" id="IPR036396">
    <property type="entry name" value="Cyt_P450_sf"/>
</dbReference>
<evidence type="ECO:0000256" key="5">
    <source>
        <dbReference type="ARBA" id="ARBA00023002"/>
    </source>
</evidence>
<dbReference type="GO" id="GO:0004497">
    <property type="term" value="F:monooxygenase activity"/>
    <property type="evidence" value="ECO:0007669"/>
    <property type="project" value="UniProtKB-KW"/>
</dbReference>
<protein>
    <submittedName>
        <fullName evidence="10">Cytochrome P450</fullName>
    </submittedName>
</protein>
<sequence length="503" mass="57510">MRYLGKFPLSKTRTYCTKQQFAKPYEDIPGPRGPLGLGNIYKYLPVVGQYSWQALHKAGADKFEKYGPIVKETMVPGEDIVWLYDPKDVATLLNEKDYPLRRSHLALEKYRKDRPHVYRSAGLLPTNGAEWWRLRSELQKEISAPKSVRSFLLEVDEVTKEFLEFVPKNQTVDILPKLTRFNLELTCLITFGERLNSFSEVEQMCNSRSSKLMQSAETTNSNILPTDQGLRLWRYFETAAYTKLRKSQEYMESVAVDLVSQKLAFFKDTSMDATENPSSLSRTCLIEEYLKNPNLDLNDVVGTAADLLLAGIDTTSYTTAFALYHISRHPLVQQRLYEESLKVMKEPDAPILGDSLNTGIPYTRAVLKEVFRLNPISVGVGRILTRDLILGGYHIPKETVVVTQNMVACRLERNFKNALAFQPERWLNKGRSSVNPYLVLPFGHGMRACIARRLAEQNILVLLLRFIRNYEISWQGATDDLDVLTLLINKPAEPVSIKLKQRM</sequence>
<dbReference type="InterPro" id="IPR017972">
    <property type="entry name" value="Cyt_P450_CS"/>
</dbReference>
<dbReference type="Pfam" id="PF00067">
    <property type="entry name" value="p450"/>
    <property type="match status" value="1"/>
</dbReference>
<keyword evidence="3 8" id="KW-0349">Heme</keyword>
<comment type="cofactor">
    <cofactor evidence="1 8">
        <name>heme</name>
        <dbReference type="ChEBI" id="CHEBI:30413"/>
    </cofactor>
</comment>
<dbReference type="InterPro" id="IPR050479">
    <property type="entry name" value="CYP11_CYP27_families"/>
</dbReference>
<keyword evidence="5 9" id="KW-0560">Oxidoreductase</keyword>
<reference evidence="10" key="1">
    <citation type="journal article" date="2015" name="BMC Genomics">
        <title>Chemosensory genes identified in the antennal transcriptome of the blowfly Calliphora stygia.</title>
        <authorList>
            <person name="Leitch O.J."/>
            <person name="Papanicolaou A."/>
            <person name="Lennard C."/>
            <person name="Kirkbride K.P."/>
            <person name="Anderson A."/>
        </authorList>
    </citation>
    <scope>NUCLEOTIDE SEQUENCE</scope>
</reference>
<evidence type="ECO:0000313" key="10">
    <source>
        <dbReference type="EMBL" id="AID61459.1"/>
    </source>
</evidence>
<evidence type="ECO:0000256" key="7">
    <source>
        <dbReference type="ARBA" id="ARBA00023033"/>
    </source>
</evidence>
<dbReference type="CDD" id="cd11054">
    <property type="entry name" value="CYP24A1-like"/>
    <property type="match status" value="1"/>
</dbReference>
<dbReference type="PRINTS" id="PR00463">
    <property type="entry name" value="EP450I"/>
</dbReference>
<evidence type="ECO:0000256" key="9">
    <source>
        <dbReference type="RuleBase" id="RU000461"/>
    </source>
</evidence>
<evidence type="ECO:0000256" key="6">
    <source>
        <dbReference type="ARBA" id="ARBA00023004"/>
    </source>
</evidence>
<evidence type="ECO:0000256" key="3">
    <source>
        <dbReference type="ARBA" id="ARBA00022617"/>
    </source>
</evidence>